<feature type="region of interest" description="Disordered" evidence="4">
    <location>
        <begin position="1"/>
        <end position="81"/>
    </location>
</feature>
<feature type="compositionally biased region" description="Basic residues" evidence="4">
    <location>
        <begin position="443"/>
        <end position="459"/>
    </location>
</feature>
<dbReference type="PANTHER" id="PTHR23253">
    <property type="entry name" value="EUKARYOTIC TRANSLATION INITIATION FACTOR 4 GAMMA"/>
    <property type="match status" value="1"/>
</dbReference>
<name>A0A024FZW4_9STRA</name>
<dbReference type="Pfam" id="PF02854">
    <property type="entry name" value="MIF4G"/>
    <property type="match status" value="1"/>
</dbReference>
<proteinExistence type="inferred from homology"/>
<dbReference type="GO" id="GO:0003743">
    <property type="term" value="F:translation initiation factor activity"/>
    <property type="evidence" value="ECO:0007669"/>
    <property type="project" value="UniProtKB-KW"/>
</dbReference>
<evidence type="ECO:0000313" key="7">
    <source>
        <dbReference type="Proteomes" id="UP000053237"/>
    </source>
</evidence>
<dbReference type="SMART" id="SM00543">
    <property type="entry name" value="MIF4G"/>
    <property type="match status" value="1"/>
</dbReference>
<dbReference type="InParanoid" id="A0A024FZW4"/>
<keyword evidence="2" id="KW-0396">Initiation factor</keyword>
<reference evidence="6 7" key="1">
    <citation type="submission" date="2012-05" db="EMBL/GenBank/DDBJ databases">
        <title>Recombination and specialization in a pathogen metapopulation.</title>
        <authorList>
            <person name="Gardiner A."/>
            <person name="Kemen E."/>
            <person name="Schultz-Larsen T."/>
            <person name="MacLean D."/>
            <person name="Van Oosterhout C."/>
            <person name="Jones J.D.G."/>
        </authorList>
    </citation>
    <scope>NUCLEOTIDE SEQUENCE [LARGE SCALE GENOMIC DNA]</scope>
    <source>
        <strain evidence="6 7">Ac Nc2</strain>
    </source>
</reference>
<dbReference type="PROSITE" id="PS51366">
    <property type="entry name" value="MI"/>
    <property type="match status" value="2"/>
</dbReference>
<dbReference type="InterPro" id="IPR003891">
    <property type="entry name" value="Initiation_fac_eIF4g_MI"/>
</dbReference>
<dbReference type="Proteomes" id="UP000053237">
    <property type="component" value="Unassembled WGS sequence"/>
</dbReference>
<feature type="compositionally biased region" description="Basic and acidic residues" evidence="4">
    <location>
        <begin position="10"/>
        <end position="62"/>
    </location>
</feature>
<dbReference type="PANTHER" id="PTHR23253:SF9">
    <property type="entry name" value="EUKARYOTIC TRANSLATION INITIATION FACTOR 4 GAMMA 2"/>
    <property type="match status" value="1"/>
</dbReference>
<feature type="compositionally biased region" description="Basic and acidic residues" evidence="4">
    <location>
        <begin position="179"/>
        <end position="194"/>
    </location>
</feature>
<feature type="compositionally biased region" description="Polar residues" evidence="4">
    <location>
        <begin position="65"/>
        <end position="81"/>
    </location>
</feature>
<feature type="region of interest" description="Disordered" evidence="4">
    <location>
        <begin position="313"/>
        <end position="353"/>
    </location>
</feature>
<evidence type="ECO:0000256" key="4">
    <source>
        <dbReference type="SAM" id="MobiDB-lite"/>
    </source>
</evidence>
<evidence type="ECO:0000259" key="5">
    <source>
        <dbReference type="PROSITE" id="PS51366"/>
    </source>
</evidence>
<evidence type="ECO:0000313" key="6">
    <source>
        <dbReference type="EMBL" id="CCI40051.1"/>
    </source>
</evidence>
<dbReference type="InterPro" id="IPR003890">
    <property type="entry name" value="MIF4G-like_typ-3"/>
</dbReference>
<dbReference type="EMBL" id="CAIX01000005">
    <property type="protein sequence ID" value="CCI40051.1"/>
    <property type="molecule type" value="Genomic_DNA"/>
</dbReference>
<feature type="region of interest" description="Disordered" evidence="4">
    <location>
        <begin position="115"/>
        <end position="199"/>
    </location>
</feature>
<keyword evidence="7" id="KW-1185">Reference proteome</keyword>
<dbReference type="GO" id="GO:0003723">
    <property type="term" value="F:RNA binding"/>
    <property type="evidence" value="ECO:0007669"/>
    <property type="project" value="InterPro"/>
</dbReference>
<feature type="compositionally biased region" description="Basic and acidic residues" evidence="4">
    <location>
        <begin position="135"/>
        <end position="165"/>
    </location>
</feature>
<protein>
    <recommendedName>
        <fullName evidence="5">MI domain-containing protein</fullName>
    </recommendedName>
</protein>
<accession>A0A024FZW4</accession>
<dbReference type="STRING" id="65357.A0A024FZW4"/>
<comment type="caution">
    <text evidence="6">The sequence shown here is derived from an EMBL/GenBank/DDBJ whole genome shotgun (WGS) entry which is preliminary data.</text>
</comment>
<dbReference type="Pfam" id="PF02847">
    <property type="entry name" value="MA3"/>
    <property type="match status" value="2"/>
</dbReference>
<evidence type="ECO:0000256" key="1">
    <source>
        <dbReference type="ARBA" id="ARBA00005775"/>
    </source>
</evidence>
<feature type="domain" description="MI" evidence="5">
    <location>
        <begin position="931"/>
        <end position="1057"/>
    </location>
</feature>
<feature type="compositionally biased region" description="Basic and acidic residues" evidence="4">
    <location>
        <begin position="332"/>
        <end position="353"/>
    </location>
</feature>
<dbReference type="SMART" id="SM00544">
    <property type="entry name" value="MA3"/>
    <property type="match status" value="2"/>
</dbReference>
<evidence type="ECO:0000256" key="2">
    <source>
        <dbReference type="ARBA" id="ARBA00022540"/>
    </source>
</evidence>
<evidence type="ECO:0000256" key="3">
    <source>
        <dbReference type="ARBA" id="ARBA00022917"/>
    </source>
</evidence>
<dbReference type="OrthoDB" id="514777at2759"/>
<gene>
    <name evidence="6" type="ORF">BN9_008350</name>
</gene>
<feature type="region of interest" description="Disordered" evidence="4">
    <location>
        <begin position="431"/>
        <end position="474"/>
    </location>
</feature>
<organism evidence="6 7">
    <name type="scientific">Albugo candida</name>
    <dbReference type="NCBI Taxonomy" id="65357"/>
    <lineage>
        <taxon>Eukaryota</taxon>
        <taxon>Sar</taxon>
        <taxon>Stramenopiles</taxon>
        <taxon>Oomycota</taxon>
        <taxon>Peronosporomycetes</taxon>
        <taxon>Albuginales</taxon>
        <taxon>Albuginaceae</taxon>
        <taxon>Albugo</taxon>
    </lineage>
</organism>
<sequence length="1332" mass="151367">MASSLGSSSQRKERELAQRENLEHTTGHRRIRYEVHSTTQKDSRNTKSERKDSDKRREETRPSKRSPSTQIKAQTTQMSDLTIPFHSSLQENLNAKKLSRKASATTNKNRTIIFEQSALGDERQQVPTSPISGKPGDRSNRPTVEAEKSNFENDGRKSYRERRGSDSSMRSTLSCFEEIGSRTSDRQNRWERRAPNSVGKPKNVKIVRKISLNDNQPRKELFEDKEISSSHTKPALESSLLASLKKRQLPISTNKENRTIKKNEPIKKSFSGHLSIKNNGNSALKSSLLSSLRSSDPVNALADTLYEEPLQNSLKASKEASRKPEISNTSDKCLDLEKTEVDTHSTESPLSKEKRTHAYYAKLREDDSKLTSQISEPFTSSIVNSLPKAIPIMGHSKVRYTNGQLRKLISFAVAPVDLAPLQVTEVIQVRKPPSSRVEDANKMKKRHESLQKRPKKSRSHRPESQRSNRIAAPVMEEPVSPLHRSENSWKCAKSFSTDTNTPIGTPLSQIKAVLNKLTREKFEKLTKILCDIPIQTFHTLRILVASVMDKAIEECNFADVYADLCKEIHLRTKDTLWPFVNVVESIGQKQEFYWTTISSMEEDLDGPFPSIQECLHRNGNEALLPDILQSLQRSQTSSLSGVQKNAKGIYYAQHSKLLFIVRKRPDGYYYTQKALREPGEDELLIGTFTSPEGALKEAKNVTLFKRLLILRCQERFEKACIHDKKEALDAGSARTKQLMLGNIRFIGELFKVDMLKQGAVCGCFCQLLGLQLLAREDKKSGWVGQIIRVPAEEDIEALCKMLSTVGKKFDRPETKSIMDVFILRIMELAQDSLNVSSRLRFLLKDVLEMRDHMWEPRRQAMQQMTLDQVRREAQKLQRLGQNAQHGQLIHRRQKCQITSAQLAESSGNLLLRLVPDPSQTELDDAKKLDGVQIGRMKSIIQEYLSILDLNEAILCIGELPQVPSKELSHIAFTEELINTALDSKKDQRQHAVTLLAALYEQNVMEIIVFQRALTHIASTLDDLKIDIPLATQHCAFILGRMILNGCLSLSWTMETALVSTRRSGVAALVFAETLHVMEAEAGEISIIQMIQEERIDVACVLPDDKDISDACVQRYLIENDLTHLFVDEDLDPENVAKLRNSLKEYFNVNDLDELELCVNEYSTLGETDAWKYFVEIAILEALHGTAQICRQVSSMMMLLIDRDLIHSSPLKIAFERVLAEYQDTRLDIPNLGQQLAQLWAPLFSRDILQLHWLYSTISAAQYESDVGYEVIVKLLEALQVYLGVESLGDIAVWWRKHTRDQDFLQTPKAFVFNAEGQSFDSKWNELFEILEK</sequence>
<feature type="domain" description="MI" evidence="5">
    <location>
        <begin position="1133"/>
        <end position="1258"/>
    </location>
</feature>
<comment type="similarity">
    <text evidence="1">Belongs to the eukaryotic initiation factor 4G family.</text>
</comment>
<dbReference type="InterPro" id="IPR016024">
    <property type="entry name" value="ARM-type_fold"/>
</dbReference>
<dbReference type="Gene3D" id="1.25.40.180">
    <property type="match status" value="4"/>
</dbReference>
<dbReference type="SUPFAM" id="SSF48371">
    <property type="entry name" value="ARM repeat"/>
    <property type="match status" value="3"/>
</dbReference>
<feature type="compositionally biased region" description="Basic and acidic residues" evidence="4">
    <location>
        <begin position="316"/>
        <end position="325"/>
    </location>
</feature>
<keyword evidence="3" id="KW-0648">Protein biosynthesis</keyword>